<dbReference type="PIRSF" id="PIRSF018671">
    <property type="entry name" value="UCP018671"/>
    <property type="match status" value="1"/>
</dbReference>
<feature type="domain" description="DUF1616" evidence="2">
    <location>
        <begin position="25"/>
        <end position="333"/>
    </location>
</feature>
<feature type="transmembrane region" description="Helical" evidence="1">
    <location>
        <begin position="186"/>
        <end position="206"/>
    </location>
</feature>
<dbReference type="RefSeq" id="WP_338009092.1">
    <property type="nucleotide sequence ID" value="NZ_JAOPKB010000018.1"/>
</dbReference>
<feature type="transmembrane region" description="Helical" evidence="1">
    <location>
        <begin position="20"/>
        <end position="41"/>
    </location>
</feature>
<keyword evidence="4" id="KW-1185">Reference proteome</keyword>
<evidence type="ECO:0000259" key="2">
    <source>
        <dbReference type="Pfam" id="PF07760"/>
    </source>
</evidence>
<accession>A0ABT2QKA9</accession>
<dbReference type="InterPro" id="IPR011674">
    <property type="entry name" value="DUF1616"/>
</dbReference>
<dbReference type="EMBL" id="JAOPKB010000018">
    <property type="protein sequence ID" value="MCU4975354.1"/>
    <property type="molecule type" value="Genomic_DNA"/>
</dbReference>
<dbReference type="Proteomes" id="UP001320972">
    <property type="component" value="Unassembled WGS sequence"/>
</dbReference>
<comment type="caution">
    <text evidence="3">The sequence shown here is derived from an EMBL/GenBank/DDBJ whole genome shotgun (WGS) entry which is preliminary data.</text>
</comment>
<protein>
    <submittedName>
        <fullName evidence="3">DUF1616 domain-containing protein</fullName>
    </submittedName>
</protein>
<feature type="transmembrane region" description="Helical" evidence="1">
    <location>
        <begin position="102"/>
        <end position="124"/>
    </location>
</feature>
<dbReference type="Pfam" id="PF07760">
    <property type="entry name" value="DUF1616"/>
    <property type="match status" value="1"/>
</dbReference>
<name>A0ABT2QKA9_9EURY</name>
<reference evidence="3 4" key="1">
    <citation type="submission" date="2022-09" db="EMBL/GenBank/DDBJ databases">
        <title>Enrichment on poylsaccharides allowed isolation of novel metabolic and taxonomic groups of Haloarchaea.</title>
        <authorList>
            <person name="Sorokin D.Y."/>
            <person name="Elcheninov A.G."/>
            <person name="Khizhniak T.V."/>
            <person name="Kolganova T.V."/>
            <person name="Kublanov I.V."/>
        </authorList>
    </citation>
    <scope>NUCLEOTIDE SEQUENCE [LARGE SCALE GENOMIC DNA]</scope>
    <source>
        <strain evidence="3 4">AArc-m2/3/4</strain>
    </source>
</reference>
<keyword evidence="1" id="KW-1133">Transmembrane helix</keyword>
<sequence>MTVDVPSFLKPARSTQLIPVDLAIVVGLLLIVNISVFAPVIRETPLRVPFVFVMALFVPGYAVVSALYPEAGTSPAGDVNDAKRESFLEARFRPELSGTERVALSFGLSIVIVPMIGFPLTIAMNGVSPTWILLAVTLFSLLATSIAVVRRWNVPEEERFIVPYREWIATAKTGINHRDARADVTLSILLIASIILMIGTIGYAGMMLPQQDQFSSITIDFEEDETTVGEGILNETSSGPNGTFVVDIDNHEYRSIEYTLIVQQTHSPPDNESGENEPRELDQFEFTVDHDETERLEYEIDPAYTGDGARITFLLYPGENPDEPDVENAPYHAYVTFGDE</sequence>
<proteinExistence type="predicted"/>
<evidence type="ECO:0000313" key="3">
    <source>
        <dbReference type="EMBL" id="MCU4975354.1"/>
    </source>
</evidence>
<evidence type="ECO:0000256" key="1">
    <source>
        <dbReference type="SAM" id="Phobius"/>
    </source>
</evidence>
<evidence type="ECO:0000313" key="4">
    <source>
        <dbReference type="Proteomes" id="UP001320972"/>
    </source>
</evidence>
<organism evidence="3 4">
    <name type="scientific">Natronoglomus mannanivorans</name>
    <dbReference type="NCBI Taxonomy" id="2979990"/>
    <lineage>
        <taxon>Archaea</taxon>
        <taxon>Methanobacteriati</taxon>
        <taxon>Methanobacteriota</taxon>
        <taxon>Stenosarchaea group</taxon>
        <taxon>Halobacteria</taxon>
        <taxon>Halobacteriales</taxon>
        <taxon>Natrialbaceae</taxon>
        <taxon>Natronoglomus</taxon>
    </lineage>
</organism>
<dbReference type="InterPro" id="IPR014495">
    <property type="entry name" value="UCP018671"/>
</dbReference>
<feature type="transmembrane region" description="Helical" evidence="1">
    <location>
        <begin position="131"/>
        <end position="149"/>
    </location>
</feature>
<keyword evidence="1" id="KW-0472">Membrane</keyword>
<keyword evidence="1" id="KW-0812">Transmembrane</keyword>
<gene>
    <name evidence="3" type="ORF">OB955_21875</name>
</gene>